<evidence type="ECO:0000313" key="4">
    <source>
        <dbReference type="EMBL" id="KHF26328.1"/>
    </source>
</evidence>
<evidence type="ECO:0000256" key="2">
    <source>
        <dbReference type="ARBA" id="ARBA00023004"/>
    </source>
</evidence>
<evidence type="ECO:0000313" key="5">
    <source>
        <dbReference type="Proteomes" id="UP000030856"/>
    </source>
</evidence>
<dbReference type="PATRIC" id="fig|2340.3.peg.838"/>
<keyword evidence="5" id="KW-1185">Reference proteome</keyword>
<organism evidence="4 5">
    <name type="scientific">Solemya velum gill symbiont</name>
    <dbReference type="NCBI Taxonomy" id="2340"/>
    <lineage>
        <taxon>Bacteria</taxon>
        <taxon>Pseudomonadati</taxon>
        <taxon>Pseudomonadota</taxon>
        <taxon>Gammaproteobacteria</taxon>
        <taxon>sulfur-oxidizing symbionts</taxon>
    </lineage>
</organism>
<dbReference type="eggNOG" id="COG3536">
    <property type="taxonomic scope" value="Bacteria"/>
</dbReference>
<reference evidence="4 5" key="1">
    <citation type="journal article" date="2014" name="BMC Genomics">
        <title>The genome of the intracellular bacterium of the coastal bivalve, Solemya velum: a blueprint for thriving in and out of symbiosis.</title>
        <authorList>
            <person name="Dmytrenko O."/>
            <person name="Russell S.L."/>
            <person name="Loo W.T."/>
            <person name="Fontanez K.M."/>
            <person name="Liao L."/>
            <person name="Roeselers G."/>
            <person name="Sharma R."/>
            <person name="Stewart F.J."/>
            <person name="Newton I.L."/>
            <person name="Woyke T."/>
            <person name="Wu D."/>
            <person name="Lang J.M."/>
            <person name="Eisen J.A."/>
            <person name="Cavanaugh C.M."/>
        </authorList>
    </citation>
    <scope>NUCLEOTIDE SEQUENCE [LARGE SCALE GENOMIC DNA]</scope>
    <source>
        <strain evidence="4 5">WH</strain>
    </source>
</reference>
<feature type="domain" description="Gamma-butyrobetaine hydroxylase-like N-terminal" evidence="3">
    <location>
        <begin position="10"/>
        <end position="93"/>
    </location>
</feature>
<proteinExistence type="predicted"/>
<dbReference type="GO" id="GO:0046872">
    <property type="term" value="F:metal ion binding"/>
    <property type="evidence" value="ECO:0007669"/>
    <property type="project" value="UniProtKB-KW"/>
</dbReference>
<dbReference type="PANTHER" id="PTHR35303:SF5">
    <property type="entry name" value="OS02G0197800 PROTEIN"/>
    <property type="match status" value="1"/>
</dbReference>
<dbReference type="EMBL" id="JRAA01000001">
    <property type="protein sequence ID" value="KHF26328.1"/>
    <property type="molecule type" value="Genomic_DNA"/>
</dbReference>
<dbReference type="InterPro" id="IPR010376">
    <property type="entry name" value="GBBH-like_N"/>
</dbReference>
<keyword evidence="2" id="KW-0408">Iron</keyword>
<dbReference type="Pfam" id="PF06155">
    <property type="entry name" value="GBBH-like_N"/>
    <property type="match status" value="1"/>
</dbReference>
<gene>
    <name evidence="4" type="ORF">JV46_16300</name>
</gene>
<protein>
    <recommendedName>
        <fullName evidence="3">Gamma-butyrobetaine hydroxylase-like N-terminal domain-containing protein</fullName>
    </recommendedName>
</protein>
<dbReference type="STRING" id="2340.JV46_16300"/>
<accession>A0A0B0H845</accession>
<comment type="caution">
    <text evidence="4">The sequence shown here is derived from an EMBL/GenBank/DDBJ whole genome shotgun (WGS) entry which is preliminary data.</text>
</comment>
<sequence>MSRPMPTELNLHRQSRVLEVAFDDGNKFSLPCEFLRVYSPSAEVQGHTPDQRVLQVGKEAVNIERIEPVGNYAVALHFDDGHNTGIYSWETLYTMGANYDEMWQEYLSELEAAGKERKADS</sequence>
<evidence type="ECO:0000259" key="3">
    <source>
        <dbReference type="Pfam" id="PF06155"/>
    </source>
</evidence>
<dbReference type="OrthoDB" id="9794178at2"/>
<dbReference type="GeneID" id="86991995"/>
<keyword evidence="1" id="KW-0479">Metal-binding</keyword>
<dbReference type="Gene3D" id="3.30.2020.30">
    <property type="match status" value="1"/>
</dbReference>
<dbReference type="InterPro" id="IPR038492">
    <property type="entry name" value="GBBH-like_N_sf"/>
</dbReference>
<dbReference type="Proteomes" id="UP000030856">
    <property type="component" value="Unassembled WGS sequence"/>
</dbReference>
<dbReference type="AlphaFoldDB" id="A0A0B0H845"/>
<name>A0A0B0H845_SOVGS</name>
<dbReference type="RefSeq" id="WP_043116079.1">
    <property type="nucleotide sequence ID" value="NZ_JRAA01000001.1"/>
</dbReference>
<dbReference type="PANTHER" id="PTHR35303">
    <property type="entry name" value="OS02G0197800 PROTEIN"/>
    <property type="match status" value="1"/>
</dbReference>
<evidence type="ECO:0000256" key="1">
    <source>
        <dbReference type="ARBA" id="ARBA00022723"/>
    </source>
</evidence>